<dbReference type="EMBL" id="JBICZW010000036">
    <property type="protein sequence ID" value="MFG3193908.1"/>
    <property type="molecule type" value="Genomic_DNA"/>
</dbReference>
<dbReference type="Gene3D" id="2.60.40.10">
    <property type="entry name" value="Immunoglobulins"/>
    <property type="match status" value="1"/>
</dbReference>
<keyword evidence="3" id="KW-1185">Reference proteome</keyword>
<sequence length="1084" mass="113552">MALAQPAASPTAVTAAEAEASATPSALFEEVAFDEAARTGEVIEILDRREESTEFFANPDGSTTRRSYGFPKWTRYDGMWRLTDATLVRQSDGSVGPAAPTFQINFSSGGDQPLAMMVKKGKKLALTWPTALPEPVLDGDTATYPSVLPDVDLKLTAEVDGFAQHLVIHTPEAAANPALKSIELGLVTDGVTLTEAAGGKLVAKDAGGEIVFSAPSPKMWEQPAVPAEETSATASRTLARSAAAAPVQPDSAPVGVDISGDTLTLTPDAELLASADQFPLVIDPPFSGGTREKWAVVYSATPTADYPNGSGWNSSNPADEPRVGYNGTGNTASFFAMNTTGLAGATINSAEFAVVQTHSYVCDTSVGPTELWSAGDITTTPTWNTQSWGSKLDSDSFFGGNDTYCPGNVGHEYASAALTAFVQKAADNGWGAATFGLKAPDSYLGNTKAYKRFKNNPVLVVNYNYEPVVTSKAAYEGYYVESGDGNVPLACGGRVGNTGVTLTAKIKDPDGGGLSAYFQVKNSSGTSVAFSPNSAGLSGSGEVDVLVPASKLPNGSYTWTVYAKDGENTTSATTAACSFSVDRIGPDKPVTVYDMDGTKAGEATDKYAARVARDFKFTNPVSDVDGYCWAMDRPLSSASSPRCPNGNWVDAGTDALHTATVRITPFAHPVSKINVVAYDKSGNRSVLAGGDDQVSLTTTPPVFVYEKENSDPSIEAARHDRPGDLNGDGFADFVANDAEGKLWFYGGNGNLGTPATRQLVGFGGWTGALIAHRGDFKGMSSRDSAPDGYEDFLVRLPDNKLYFYPGNGVGSPWVYTRAELPHPSQSSTADPAQVTDWGGLLQILLPGDIDGKPGNDLITVECIYDGAGGCYSGRLLLYSGIRVGGGGADQTSATFNWGSPVILGTGGWRDLTNLAVSDVTGDSYADLVARDPSDGKLYLYPGCVNDAVSCPGSDYKFLPRTVYGNGGWSRRPYLTSPGNTQGTLVNDTKTVEPSPELPPGPGNEAVTYNFKRFIPTTGQEAGDIWATTPADPGTPVDYIDAAGTAKSILCPTGCLLVYPGGKTAHGAPRLAGTAGWATTIRGIF</sequence>
<name>A0ABW7C6E5_9ACTN</name>
<feature type="region of interest" description="Disordered" evidence="1">
    <location>
        <begin position="221"/>
        <end position="253"/>
    </location>
</feature>
<dbReference type="RefSeq" id="WP_392884837.1">
    <property type="nucleotide sequence ID" value="NZ_JBICZW010000036.1"/>
</dbReference>
<evidence type="ECO:0008006" key="4">
    <source>
        <dbReference type="Google" id="ProtNLM"/>
    </source>
</evidence>
<evidence type="ECO:0000256" key="1">
    <source>
        <dbReference type="SAM" id="MobiDB-lite"/>
    </source>
</evidence>
<feature type="compositionally biased region" description="Polar residues" evidence="1">
    <location>
        <begin position="976"/>
        <end position="988"/>
    </location>
</feature>
<feature type="region of interest" description="Disordered" evidence="1">
    <location>
        <begin position="974"/>
        <end position="1002"/>
    </location>
</feature>
<evidence type="ECO:0000313" key="2">
    <source>
        <dbReference type="EMBL" id="MFG3193908.1"/>
    </source>
</evidence>
<comment type="caution">
    <text evidence="2">The sequence shown here is derived from an EMBL/GenBank/DDBJ whole genome shotgun (WGS) entry which is preliminary data.</text>
</comment>
<proteinExistence type="predicted"/>
<dbReference type="InterPro" id="IPR028994">
    <property type="entry name" value="Integrin_alpha_N"/>
</dbReference>
<reference evidence="2 3" key="1">
    <citation type="submission" date="2024-10" db="EMBL/GenBank/DDBJ databases">
        <title>The Natural Products Discovery Center: Release of the First 8490 Sequenced Strains for Exploring Actinobacteria Biosynthetic Diversity.</title>
        <authorList>
            <person name="Kalkreuter E."/>
            <person name="Kautsar S.A."/>
            <person name="Yang D."/>
            <person name="Bader C.D."/>
            <person name="Teijaro C.N."/>
            <person name="Fluegel L."/>
            <person name="Davis C.M."/>
            <person name="Simpson J.R."/>
            <person name="Lauterbach L."/>
            <person name="Steele A.D."/>
            <person name="Gui C."/>
            <person name="Meng S."/>
            <person name="Li G."/>
            <person name="Viehrig K."/>
            <person name="Ye F."/>
            <person name="Su P."/>
            <person name="Kiefer A.F."/>
            <person name="Nichols A."/>
            <person name="Cepeda A.J."/>
            <person name="Yan W."/>
            <person name="Fan B."/>
            <person name="Jiang Y."/>
            <person name="Adhikari A."/>
            <person name="Zheng C.-J."/>
            <person name="Schuster L."/>
            <person name="Cowan T.M."/>
            <person name="Smanski M.J."/>
            <person name="Chevrette M.G."/>
            <person name="De Carvalho L.P.S."/>
            <person name="Shen B."/>
        </authorList>
    </citation>
    <scope>NUCLEOTIDE SEQUENCE [LARGE SCALE GENOMIC DNA]</scope>
    <source>
        <strain evidence="2 3">NPDC048229</strain>
    </source>
</reference>
<organism evidence="2 3">
    <name type="scientific">Streptomyces omiyaensis</name>
    <dbReference type="NCBI Taxonomy" id="68247"/>
    <lineage>
        <taxon>Bacteria</taxon>
        <taxon>Bacillati</taxon>
        <taxon>Actinomycetota</taxon>
        <taxon>Actinomycetes</taxon>
        <taxon>Kitasatosporales</taxon>
        <taxon>Streptomycetaceae</taxon>
        <taxon>Streptomyces</taxon>
    </lineage>
</organism>
<dbReference type="InterPro" id="IPR013783">
    <property type="entry name" value="Ig-like_fold"/>
</dbReference>
<evidence type="ECO:0000313" key="3">
    <source>
        <dbReference type="Proteomes" id="UP001604282"/>
    </source>
</evidence>
<dbReference type="Proteomes" id="UP001604282">
    <property type="component" value="Unassembled WGS sequence"/>
</dbReference>
<accession>A0ABW7C6E5</accession>
<gene>
    <name evidence="2" type="ORF">ACGFYS_33890</name>
</gene>
<feature type="compositionally biased region" description="Low complexity" evidence="1">
    <location>
        <begin position="227"/>
        <end position="245"/>
    </location>
</feature>
<protein>
    <recommendedName>
        <fullName evidence="4">VCBS repeat-containing protein</fullName>
    </recommendedName>
</protein>
<dbReference type="SUPFAM" id="SSF69318">
    <property type="entry name" value="Integrin alpha N-terminal domain"/>
    <property type="match status" value="1"/>
</dbReference>